<dbReference type="GO" id="GO:0003677">
    <property type="term" value="F:DNA binding"/>
    <property type="evidence" value="ECO:0007669"/>
    <property type="project" value="InterPro"/>
</dbReference>
<evidence type="ECO:0000313" key="2">
    <source>
        <dbReference type="EMBL" id="RGL92305.1"/>
    </source>
</evidence>
<dbReference type="RefSeq" id="WP_117624348.1">
    <property type="nucleotide sequence ID" value="NZ_CAUFPL010000042.1"/>
</dbReference>
<proteinExistence type="predicted"/>
<dbReference type="Gene3D" id="1.10.10.10">
    <property type="entry name" value="Winged helix-like DNA-binding domain superfamily/Winged helix DNA-binding domain"/>
    <property type="match status" value="1"/>
</dbReference>
<dbReference type="InterPro" id="IPR013249">
    <property type="entry name" value="RNA_pol_sigma70_r4_t2"/>
</dbReference>
<reference evidence="2 3" key="1">
    <citation type="submission" date="2018-08" db="EMBL/GenBank/DDBJ databases">
        <title>A genome reference for cultivated species of the human gut microbiota.</title>
        <authorList>
            <person name="Zou Y."/>
            <person name="Xue W."/>
            <person name="Luo G."/>
        </authorList>
    </citation>
    <scope>NUCLEOTIDE SEQUENCE [LARGE SCALE GENOMIC DNA]</scope>
    <source>
        <strain evidence="2 3">TF05-11AC</strain>
    </source>
</reference>
<dbReference type="Proteomes" id="UP000261257">
    <property type="component" value="Unassembled WGS sequence"/>
</dbReference>
<dbReference type="InterPro" id="IPR036388">
    <property type="entry name" value="WH-like_DNA-bd_sf"/>
</dbReference>
<dbReference type="CDD" id="cd06171">
    <property type="entry name" value="Sigma70_r4"/>
    <property type="match status" value="1"/>
</dbReference>
<organism evidence="2 3">
    <name type="scientific">Hungatella hathewayi</name>
    <dbReference type="NCBI Taxonomy" id="154046"/>
    <lineage>
        <taxon>Bacteria</taxon>
        <taxon>Bacillati</taxon>
        <taxon>Bacillota</taxon>
        <taxon>Clostridia</taxon>
        <taxon>Lachnospirales</taxon>
        <taxon>Lachnospiraceae</taxon>
        <taxon>Hungatella</taxon>
    </lineage>
</organism>
<dbReference type="GO" id="GO:0006352">
    <property type="term" value="P:DNA-templated transcription initiation"/>
    <property type="evidence" value="ECO:0007669"/>
    <property type="project" value="InterPro"/>
</dbReference>
<name>A0A3E4TMI2_9FIRM</name>
<dbReference type="InterPro" id="IPR013324">
    <property type="entry name" value="RNA_pol_sigma_r3/r4-like"/>
</dbReference>
<dbReference type="SUPFAM" id="SSF88659">
    <property type="entry name" value="Sigma3 and sigma4 domains of RNA polymerase sigma factors"/>
    <property type="match status" value="1"/>
</dbReference>
<comment type="caution">
    <text evidence="2">The sequence shown here is derived from an EMBL/GenBank/DDBJ whole genome shotgun (WGS) entry which is preliminary data.</text>
</comment>
<dbReference type="GO" id="GO:0016987">
    <property type="term" value="F:sigma factor activity"/>
    <property type="evidence" value="ECO:0007669"/>
    <property type="project" value="InterPro"/>
</dbReference>
<evidence type="ECO:0000259" key="1">
    <source>
        <dbReference type="Pfam" id="PF08281"/>
    </source>
</evidence>
<gene>
    <name evidence="2" type="ORF">DXC39_32195</name>
</gene>
<protein>
    <submittedName>
        <fullName evidence="2">Sigma-70 family RNA polymerase sigma factor</fullName>
    </submittedName>
</protein>
<evidence type="ECO:0000313" key="3">
    <source>
        <dbReference type="Proteomes" id="UP000261257"/>
    </source>
</evidence>
<dbReference type="Pfam" id="PF08281">
    <property type="entry name" value="Sigma70_r4_2"/>
    <property type="match status" value="1"/>
</dbReference>
<sequence>MNTNDEDIKGFFTAYLDVALKREREDYINGKSKEEIPIDIETVDAEKQVEFEQNYEAMILEKLKEFSGTRKDRGKNLLDGYGEELEKAVSYLEESEKMVILLKVYLELTYKEIGTIMGMSDRKAASIYHYARKKLQRRLEKEYGI</sequence>
<feature type="domain" description="RNA polymerase sigma factor 70 region 4 type 2" evidence="1">
    <location>
        <begin position="83"/>
        <end position="135"/>
    </location>
</feature>
<accession>A0A3E4TMI2</accession>
<dbReference type="EMBL" id="QSSQ01000069">
    <property type="protein sequence ID" value="RGL92305.1"/>
    <property type="molecule type" value="Genomic_DNA"/>
</dbReference>
<dbReference type="AlphaFoldDB" id="A0A3E4TMI2"/>